<dbReference type="Pfam" id="PF03381">
    <property type="entry name" value="CDC50"/>
    <property type="match status" value="1"/>
</dbReference>
<feature type="transmembrane region" description="Helical" evidence="6">
    <location>
        <begin position="31"/>
        <end position="53"/>
    </location>
</feature>
<protein>
    <submittedName>
        <fullName evidence="7">Uncharacterized protein</fullName>
    </submittedName>
</protein>
<accession>A0ABR2IXM8</accession>
<evidence type="ECO:0000256" key="3">
    <source>
        <dbReference type="ARBA" id="ARBA00022692"/>
    </source>
</evidence>
<reference evidence="7 8" key="1">
    <citation type="submission" date="2024-04" db="EMBL/GenBank/DDBJ databases">
        <title>Tritrichomonas musculus Genome.</title>
        <authorList>
            <person name="Alves-Ferreira E."/>
            <person name="Grigg M."/>
            <person name="Lorenzi H."/>
            <person name="Galac M."/>
        </authorList>
    </citation>
    <scope>NUCLEOTIDE SEQUENCE [LARGE SCALE GENOMIC DNA]</scope>
    <source>
        <strain evidence="7 8">EAF2021</strain>
    </source>
</reference>
<dbReference type="EMBL" id="JAPFFF010000014">
    <property type="protein sequence ID" value="KAK8870331.1"/>
    <property type="molecule type" value="Genomic_DNA"/>
</dbReference>
<evidence type="ECO:0000313" key="8">
    <source>
        <dbReference type="Proteomes" id="UP001470230"/>
    </source>
</evidence>
<dbReference type="PANTHER" id="PTHR10926:SF0">
    <property type="entry name" value="CDC50, ISOFORM A"/>
    <property type="match status" value="1"/>
</dbReference>
<evidence type="ECO:0000256" key="4">
    <source>
        <dbReference type="ARBA" id="ARBA00022989"/>
    </source>
</evidence>
<keyword evidence="4 6" id="KW-1133">Transmembrane helix</keyword>
<dbReference type="PANTHER" id="PTHR10926">
    <property type="entry name" value="CELL CYCLE CONTROL PROTEIN 50"/>
    <property type="match status" value="1"/>
</dbReference>
<gene>
    <name evidence="7" type="ORF">M9Y10_008211</name>
</gene>
<name>A0ABR2IXM8_9EUKA</name>
<dbReference type="Proteomes" id="UP001470230">
    <property type="component" value="Unassembled WGS sequence"/>
</dbReference>
<sequence length="322" mass="37295">MGKNNIISETIRSNPLIQQDLKRCRLRSVPFCTSAVFFALAIFYTWLFSFYGMSMYEISQNRMIDIRYDDICGNQTTCIVDFNISNPIQNPVGLYYKLTEFNQMRREISESYSLKMLHGEVETKSGLQNCQPRLYIDDNESITNLFVPCGILPYTVFNDTFNLIDEDIFDDSADSIVLEQDYDVKFHDSSNDYKNSSHWLLDNGLFKEGQTNPHFIVWMRHSAFSPFRKLYSVSKTGISSGHHRMSIRNNYNVQSFQGQKHFIIAEIGYFGTQKYGPVIVFGVMAIFFLIASAILGILGFNRKKPTSKFHPNQLKTLFYKQN</sequence>
<keyword evidence="8" id="KW-1185">Reference proteome</keyword>
<evidence type="ECO:0000256" key="5">
    <source>
        <dbReference type="ARBA" id="ARBA00023136"/>
    </source>
</evidence>
<evidence type="ECO:0000256" key="6">
    <source>
        <dbReference type="SAM" id="Phobius"/>
    </source>
</evidence>
<comment type="caution">
    <text evidence="7">The sequence shown here is derived from an EMBL/GenBank/DDBJ whole genome shotgun (WGS) entry which is preliminary data.</text>
</comment>
<evidence type="ECO:0000256" key="2">
    <source>
        <dbReference type="ARBA" id="ARBA00009457"/>
    </source>
</evidence>
<feature type="transmembrane region" description="Helical" evidence="6">
    <location>
        <begin position="278"/>
        <end position="300"/>
    </location>
</feature>
<evidence type="ECO:0000256" key="1">
    <source>
        <dbReference type="ARBA" id="ARBA00004141"/>
    </source>
</evidence>
<organism evidence="7 8">
    <name type="scientific">Tritrichomonas musculus</name>
    <dbReference type="NCBI Taxonomy" id="1915356"/>
    <lineage>
        <taxon>Eukaryota</taxon>
        <taxon>Metamonada</taxon>
        <taxon>Parabasalia</taxon>
        <taxon>Tritrichomonadida</taxon>
        <taxon>Tritrichomonadidae</taxon>
        <taxon>Tritrichomonas</taxon>
    </lineage>
</organism>
<keyword evidence="3 6" id="KW-0812">Transmembrane</keyword>
<comment type="subcellular location">
    <subcellularLocation>
        <location evidence="1">Membrane</location>
        <topology evidence="1">Multi-pass membrane protein</topology>
    </subcellularLocation>
</comment>
<proteinExistence type="inferred from homology"/>
<evidence type="ECO:0000313" key="7">
    <source>
        <dbReference type="EMBL" id="KAK8870331.1"/>
    </source>
</evidence>
<keyword evidence="5 6" id="KW-0472">Membrane</keyword>
<dbReference type="InterPro" id="IPR005045">
    <property type="entry name" value="CDC50/LEM3_fam"/>
</dbReference>
<comment type="similarity">
    <text evidence="2">Belongs to the CDC50/LEM3 family.</text>
</comment>